<evidence type="ECO:0000313" key="2">
    <source>
        <dbReference type="Proteomes" id="UP001341281"/>
    </source>
</evidence>
<evidence type="ECO:0000313" key="1">
    <source>
        <dbReference type="EMBL" id="WVZ97831.1"/>
    </source>
</evidence>
<keyword evidence="2" id="KW-1185">Reference proteome</keyword>
<dbReference type="Proteomes" id="UP001341281">
    <property type="component" value="Chromosome 10"/>
</dbReference>
<sequence length="101" mass="11766">MWLDGEQFVGEEEQQFEGVEHPQDQFETQPLLSSRRLRGVCSGLQRVLGVPVHQSTSLWQLVCLRLRFHYDSGLKTCRLSLFALRINVCEQQQEYLCGRQV</sequence>
<name>A0AAQ3UTA5_PASNO</name>
<gene>
    <name evidence="1" type="ORF">U9M48_043341</name>
</gene>
<organism evidence="1 2">
    <name type="scientific">Paspalum notatum var. saurae</name>
    <dbReference type="NCBI Taxonomy" id="547442"/>
    <lineage>
        <taxon>Eukaryota</taxon>
        <taxon>Viridiplantae</taxon>
        <taxon>Streptophyta</taxon>
        <taxon>Embryophyta</taxon>
        <taxon>Tracheophyta</taxon>
        <taxon>Spermatophyta</taxon>
        <taxon>Magnoliopsida</taxon>
        <taxon>Liliopsida</taxon>
        <taxon>Poales</taxon>
        <taxon>Poaceae</taxon>
        <taxon>PACMAD clade</taxon>
        <taxon>Panicoideae</taxon>
        <taxon>Andropogonodae</taxon>
        <taxon>Paspaleae</taxon>
        <taxon>Paspalinae</taxon>
        <taxon>Paspalum</taxon>
    </lineage>
</organism>
<dbReference type="AlphaFoldDB" id="A0AAQ3UTA5"/>
<accession>A0AAQ3UTA5</accession>
<dbReference type="EMBL" id="CP144754">
    <property type="protein sequence ID" value="WVZ97831.1"/>
    <property type="molecule type" value="Genomic_DNA"/>
</dbReference>
<reference evidence="1 2" key="1">
    <citation type="submission" date="2024-02" db="EMBL/GenBank/DDBJ databases">
        <title>High-quality chromosome-scale genome assembly of Pensacola bahiagrass (Paspalum notatum Flugge var. saurae).</title>
        <authorList>
            <person name="Vega J.M."/>
            <person name="Podio M."/>
            <person name="Orjuela J."/>
            <person name="Siena L.A."/>
            <person name="Pessino S.C."/>
            <person name="Combes M.C."/>
            <person name="Mariac C."/>
            <person name="Albertini E."/>
            <person name="Pupilli F."/>
            <person name="Ortiz J.P.A."/>
            <person name="Leblanc O."/>
        </authorList>
    </citation>
    <scope>NUCLEOTIDE SEQUENCE [LARGE SCALE GENOMIC DNA]</scope>
    <source>
        <strain evidence="1">R1</strain>
        <tissue evidence="1">Leaf</tissue>
    </source>
</reference>
<protein>
    <submittedName>
        <fullName evidence="1">Uncharacterized protein</fullName>
    </submittedName>
</protein>
<proteinExistence type="predicted"/>